<accession>A0A1C0AFZ4</accession>
<dbReference type="InterPro" id="IPR034714">
    <property type="entry name" value="TagA_TarA"/>
</dbReference>
<dbReference type="InterPro" id="IPR004629">
    <property type="entry name" value="WecG_TagA_CpsF"/>
</dbReference>
<comment type="caution">
    <text evidence="6">The sequence shown here is derived from an EMBL/GenBank/DDBJ whole genome shotgun (WGS) entry which is preliminary data.</text>
</comment>
<protein>
    <recommendedName>
        <fullName evidence="5">N-acetylglucosaminyldiphosphoundecaprenol N-acetyl-beta-D-mannosaminyltransferase</fullName>
        <ecNumber evidence="5">2.4.1.187</ecNumber>
    </recommendedName>
    <alternativeName>
        <fullName evidence="5">N-acetylmannosaminyltransferase</fullName>
    </alternativeName>
    <alternativeName>
        <fullName evidence="5">UDP-N-acetylmannosamine transferase</fullName>
    </alternativeName>
    <alternativeName>
        <fullName evidence="5">UDP-N-acetylmannosamine:N-acetylglucosaminyl pyrophosphorylundecaprenol N-acetylmannosaminyltransferase</fullName>
    </alternativeName>
</protein>
<dbReference type="EC" id="2.4.1.187" evidence="5"/>
<dbReference type="EMBL" id="MBEW02000007">
    <property type="protein sequence ID" value="RDY21477.1"/>
    <property type="molecule type" value="Genomic_DNA"/>
</dbReference>
<evidence type="ECO:0000256" key="3">
    <source>
        <dbReference type="ARBA" id="ARBA00022944"/>
    </source>
</evidence>
<keyword evidence="7" id="KW-1185">Reference proteome</keyword>
<evidence type="ECO:0000313" key="7">
    <source>
        <dbReference type="Proteomes" id="UP000093352"/>
    </source>
</evidence>
<dbReference type="UniPathway" id="UPA00632"/>
<keyword evidence="2 5" id="KW-0808">Transferase</keyword>
<evidence type="ECO:0000256" key="4">
    <source>
        <dbReference type="ARBA" id="ARBA00023316"/>
    </source>
</evidence>
<gene>
    <name evidence="6" type="ORF">BBG48_005000</name>
</gene>
<dbReference type="AlphaFoldDB" id="A0A1C0AFZ4"/>
<dbReference type="PANTHER" id="PTHR34136:SF1">
    <property type="entry name" value="UDP-N-ACETYL-D-MANNOSAMINURONIC ACID TRANSFERASE"/>
    <property type="match status" value="1"/>
</dbReference>
<dbReference type="RefSeq" id="WP_068913528.1">
    <property type="nucleotide sequence ID" value="NZ_MBEW02000007.1"/>
</dbReference>
<dbReference type="Proteomes" id="UP000093352">
    <property type="component" value="Unassembled WGS sequence"/>
</dbReference>
<proteinExistence type="inferred from homology"/>
<organism evidence="6 7">
    <name type="scientific">Criibacterium bergeronii</name>
    <dbReference type="NCBI Taxonomy" id="1871336"/>
    <lineage>
        <taxon>Bacteria</taxon>
        <taxon>Bacillati</taxon>
        <taxon>Bacillota</taxon>
        <taxon>Clostridia</taxon>
        <taxon>Peptostreptococcales</taxon>
        <taxon>Filifactoraceae</taxon>
        <taxon>Criibacterium</taxon>
    </lineage>
</organism>
<comment type="pathway">
    <text evidence="5">Cell wall biogenesis; teichoic acid biosynthesis.</text>
</comment>
<keyword evidence="4 5" id="KW-0961">Cell wall biogenesis/degradation</keyword>
<keyword evidence="3 5" id="KW-0777">Teichoic acid biosynthesis</keyword>
<dbReference type="PANTHER" id="PTHR34136">
    <property type="match status" value="1"/>
</dbReference>
<evidence type="ECO:0000256" key="1">
    <source>
        <dbReference type="ARBA" id="ARBA00022676"/>
    </source>
</evidence>
<keyword evidence="1 5" id="KW-0328">Glycosyltransferase</keyword>
<dbReference type="GO" id="GO:0019350">
    <property type="term" value="P:teichoic acid biosynthetic process"/>
    <property type="evidence" value="ECO:0007669"/>
    <property type="project" value="UniProtKB-UniRule"/>
</dbReference>
<comment type="similarity">
    <text evidence="5">Belongs to the glycosyltransferase 26 family. TagA/TarA subfamily.</text>
</comment>
<dbReference type="NCBIfam" id="TIGR00696">
    <property type="entry name" value="wecG_tagA_cpsF"/>
    <property type="match status" value="1"/>
</dbReference>
<dbReference type="GO" id="GO:0047244">
    <property type="term" value="F:N-acetylglucosaminyldiphosphoundecaprenol N-acetyl-beta-D-mannosaminyltransferase activity"/>
    <property type="evidence" value="ECO:0007669"/>
    <property type="project" value="UniProtKB-UniRule"/>
</dbReference>
<dbReference type="Pfam" id="PF03808">
    <property type="entry name" value="Glyco_tran_WecG"/>
    <property type="match status" value="1"/>
</dbReference>
<sequence length="250" mass="27982">MNEKINVLGVDIDNVTMDEAVKKAKTSIEENKKLFIVTANPELLLTCEKNNVICRTIANADLIVADGVGVLIGSKLRGKNFKQRVAGIDLMENLLKYANEEGKSVYLLGSKDGIAKKAAENILKKYHNLKIAGTHHGYYKGIHTGSKGNEEEMQVIKEINQVRPDMLFVAFGGPKQEIFIDTYMKDIDAKIFVGVGGSFDVYSGLLKRAPIVYQKAGLEWLYRLIQEPKRIGRMSKLPKFIIKSAMYKKK</sequence>
<dbReference type="GO" id="GO:0071555">
    <property type="term" value="P:cell wall organization"/>
    <property type="evidence" value="ECO:0007669"/>
    <property type="project" value="UniProtKB-KW"/>
</dbReference>
<dbReference type="CDD" id="cd06533">
    <property type="entry name" value="Glyco_transf_WecG_TagA"/>
    <property type="match status" value="1"/>
</dbReference>
<dbReference type="HAMAP" id="MF_02070">
    <property type="entry name" value="TagA_TarA"/>
    <property type="match status" value="1"/>
</dbReference>
<dbReference type="STRING" id="1871336.BBG48_06270"/>
<name>A0A1C0AFZ4_9FIRM</name>
<evidence type="ECO:0000256" key="2">
    <source>
        <dbReference type="ARBA" id="ARBA00022679"/>
    </source>
</evidence>
<comment type="catalytic activity">
    <reaction evidence="5">
        <text>UDP-N-acetyl-alpha-D-mannosamine + N-acetyl-alpha-D-glucosaminyl-di-trans,octa-cis-undecaprenyl diphosphate = N-acetyl-beta-D-mannosaminyl-(1-&gt;4)-N-acetyl-alpha-D-glucosaminyl di-trans,octa-cis-undecaprenyl diphosphate + UDP + H(+)</text>
        <dbReference type="Rhea" id="RHEA:16053"/>
        <dbReference type="ChEBI" id="CHEBI:15378"/>
        <dbReference type="ChEBI" id="CHEBI:58223"/>
        <dbReference type="ChEBI" id="CHEBI:62959"/>
        <dbReference type="ChEBI" id="CHEBI:68623"/>
        <dbReference type="ChEBI" id="CHEBI:132210"/>
        <dbReference type="EC" id="2.4.1.187"/>
    </reaction>
</comment>
<reference evidence="6 7" key="1">
    <citation type="journal article" date="2016" name="Genome Announc.">
        <title>Draft Genome Sequence of Criibacterium bergeronii gen. nov., sp. nov., Strain CCRI-22567T, Isolated from a Vaginal Sample from a Woman with Bacterial Vaginosis.</title>
        <authorList>
            <person name="Maheux A.F."/>
            <person name="Berube E."/>
            <person name="Boudreau D.K."/>
            <person name="Raymond F."/>
            <person name="Corbeil J."/>
            <person name="Roy P.H."/>
            <person name="Boissinot M."/>
            <person name="Omar R.F."/>
        </authorList>
    </citation>
    <scope>NUCLEOTIDE SEQUENCE [LARGE SCALE GENOMIC DNA]</scope>
    <source>
        <strain evidence="6 7">CCRI-22567</strain>
    </source>
</reference>
<evidence type="ECO:0000313" key="6">
    <source>
        <dbReference type="EMBL" id="RDY21477.1"/>
    </source>
</evidence>
<comment type="function">
    <text evidence="5">Catalyzes the conversion of GlcNAc-PP-undecaprenol into ManNAc-GlcNAc-PP-undecaprenol, the first committed lipid intermediate in the de novo synthesis of teichoic acid.</text>
</comment>
<evidence type="ECO:0000256" key="5">
    <source>
        <dbReference type="HAMAP-Rule" id="MF_02070"/>
    </source>
</evidence>